<reference evidence="9" key="2">
    <citation type="submission" date="2021-04" db="EMBL/GenBank/DDBJ databases">
        <authorList>
            <person name="Gilroy R."/>
        </authorList>
    </citation>
    <scope>NUCLEOTIDE SEQUENCE</scope>
    <source>
        <strain evidence="9">5933</strain>
    </source>
</reference>
<dbReference type="InterPro" id="IPR000515">
    <property type="entry name" value="MetI-like"/>
</dbReference>
<dbReference type="Proteomes" id="UP000823918">
    <property type="component" value="Unassembled WGS sequence"/>
</dbReference>
<protein>
    <submittedName>
        <fullName evidence="9">FIVAR domain-containing protein</fullName>
    </submittedName>
</protein>
<feature type="signal peptide" evidence="7">
    <location>
        <begin position="1"/>
        <end position="24"/>
    </location>
</feature>
<comment type="subcellular location">
    <subcellularLocation>
        <location evidence="1">Membrane</location>
        <topology evidence="1">Multi-pass membrane protein</topology>
    </subcellularLocation>
</comment>
<feature type="compositionally biased region" description="Low complexity" evidence="5">
    <location>
        <begin position="278"/>
        <end position="330"/>
    </location>
</feature>
<keyword evidence="7" id="KW-0732">Signal</keyword>
<evidence type="ECO:0000256" key="6">
    <source>
        <dbReference type="SAM" id="Phobius"/>
    </source>
</evidence>
<evidence type="ECO:0000256" key="5">
    <source>
        <dbReference type="SAM" id="MobiDB-lite"/>
    </source>
</evidence>
<reference evidence="9" key="1">
    <citation type="journal article" date="2021" name="PeerJ">
        <title>Extensive microbial diversity within the chicken gut microbiome revealed by metagenomics and culture.</title>
        <authorList>
            <person name="Gilroy R."/>
            <person name="Ravi A."/>
            <person name="Getino M."/>
            <person name="Pursley I."/>
            <person name="Horton D.L."/>
            <person name="Alikhan N.F."/>
            <person name="Baker D."/>
            <person name="Gharbi K."/>
            <person name="Hall N."/>
            <person name="Watson M."/>
            <person name="Adriaenssens E.M."/>
            <person name="Foster-Nyarko E."/>
            <person name="Jarju S."/>
            <person name="Secka A."/>
            <person name="Antonio M."/>
            <person name="Oren A."/>
            <person name="Chaudhuri R.R."/>
            <person name="La Ragione R."/>
            <person name="Hildebrand F."/>
            <person name="Pallen M.J."/>
        </authorList>
    </citation>
    <scope>NUCLEOTIDE SEQUENCE</scope>
    <source>
        <strain evidence="9">5933</strain>
    </source>
</reference>
<evidence type="ECO:0000256" key="7">
    <source>
        <dbReference type="SAM" id="SignalP"/>
    </source>
</evidence>
<comment type="caution">
    <text evidence="9">The sequence shown here is derived from an EMBL/GenBank/DDBJ whole genome shotgun (WGS) entry which is preliminary data.</text>
</comment>
<dbReference type="EMBL" id="DWWA01000037">
    <property type="protein sequence ID" value="HJC72618.1"/>
    <property type="molecule type" value="Genomic_DNA"/>
</dbReference>
<evidence type="ECO:0000313" key="9">
    <source>
        <dbReference type="EMBL" id="HJC72618.1"/>
    </source>
</evidence>
<name>A0A9D2Q475_9FIRM</name>
<feature type="chain" id="PRO_5039381094" evidence="7">
    <location>
        <begin position="25"/>
        <end position="377"/>
    </location>
</feature>
<organism evidence="9 10">
    <name type="scientific">Candidatus Ruthenibacterium merdavium</name>
    <dbReference type="NCBI Taxonomy" id="2838752"/>
    <lineage>
        <taxon>Bacteria</taxon>
        <taxon>Bacillati</taxon>
        <taxon>Bacillota</taxon>
        <taxon>Clostridia</taxon>
        <taxon>Eubacteriales</taxon>
        <taxon>Oscillospiraceae</taxon>
        <taxon>Ruthenibacterium</taxon>
    </lineage>
</organism>
<feature type="compositionally biased region" description="Low complexity" evidence="5">
    <location>
        <begin position="241"/>
        <end position="271"/>
    </location>
</feature>
<evidence type="ECO:0000256" key="3">
    <source>
        <dbReference type="ARBA" id="ARBA00022989"/>
    </source>
</evidence>
<dbReference type="PROSITE" id="PS50928">
    <property type="entry name" value="ABC_TM1"/>
    <property type="match status" value="1"/>
</dbReference>
<dbReference type="Gene3D" id="1.20.1270.90">
    <property type="entry name" value="AF1782-like"/>
    <property type="match status" value="1"/>
</dbReference>
<keyword evidence="2 6" id="KW-0812">Transmembrane</keyword>
<feature type="region of interest" description="Disordered" evidence="5">
    <location>
        <begin position="241"/>
        <end position="341"/>
    </location>
</feature>
<keyword evidence="3 6" id="KW-1133">Transmembrane helix</keyword>
<feature type="transmembrane region" description="Helical" evidence="6">
    <location>
        <begin position="350"/>
        <end position="372"/>
    </location>
</feature>
<evidence type="ECO:0000256" key="4">
    <source>
        <dbReference type="ARBA" id="ARBA00023136"/>
    </source>
</evidence>
<sequence>MKKLIAGLVCGAVMLAGFLPAAFAVSSASVSMQASAEQAAATLNLSNSAQEITAVSLSFQVNVTSGTSDKTSVWFAFDNSLPANIQEYRYNASTGRLTLYLSGKDALFKENSSLLGSIKASSQEGGVTLSVEPIADSLKLVNTAHETMNAPTMDGSGAVELVVGDGGENAKPKVDFTALANAIASAESKDASQYTTESWNALQAALRSAKAVLASADSTQESVDSATNALNAAIHGLVSVNNGSGSSSSAPTTPTNPTNPTTPTNPSTGGNQVVTVTSSAAKPSASSKKPTSSSSSSSSSDASGSSQSTASSSKKPASSSAASSETGASSQNTANNETKPKNNDAIVNTIMMVVIGLLVIAIIGIGIAIVLARKRRS</sequence>
<accession>A0A9D2Q475</accession>
<dbReference type="Pfam" id="PF07554">
    <property type="entry name" value="FIVAR"/>
    <property type="match status" value="1"/>
</dbReference>
<feature type="domain" description="ABC transmembrane type-1" evidence="8">
    <location>
        <begin position="346"/>
        <end position="377"/>
    </location>
</feature>
<dbReference type="GO" id="GO:0055085">
    <property type="term" value="P:transmembrane transport"/>
    <property type="evidence" value="ECO:0007669"/>
    <property type="project" value="InterPro"/>
</dbReference>
<evidence type="ECO:0000256" key="1">
    <source>
        <dbReference type="ARBA" id="ARBA00004141"/>
    </source>
</evidence>
<dbReference type="AlphaFoldDB" id="A0A9D2Q475"/>
<evidence type="ECO:0000313" key="10">
    <source>
        <dbReference type="Proteomes" id="UP000823918"/>
    </source>
</evidence>
<proteinExistence type="predicted"/>
<evidence type="ECO:0000256" key="2">
    <source>
        <dbReference type="ARBA" id="ARBA00022692"/>
    </source>
</evidence>
<evidence type="ECO:0000259" key="8">
    <source>
        <dbReference type="PROSITE" id="PS50928"/>
    </source>
</evidence>
<keyword evidence="4 6" id="KW-0472">Membrane</keyword>
<gene>
    <name evidence="9" type="ORF">H9698_07480</name>
</gene>
<dbReference type="GO" id="GO:0016020">
    <property type="term" value="C:membrane"/>
    <property type="evidence" value="ECO:0007669"/>
    <property type="project" value="UniProtKB-SubCell"/>
</dbReference>